<keyword evidence="1" id="KW-1133">Transmembrane helix</keyword>
<dbReference type="EMBL" id="BEHT01000011">
    <property type="protein sequence ID" value="GBC98501.1"/>
    <property type="molecule type" value="Genomic_DNA"/>
</dbReference>
<evidence type="ECO:0000313" key="3">
    <source>
        <dbReference type="Proteomes" id="UP000236173"/>
    </source>
</evidence>
<feature type="transmembrane region" description="Helical" evidence="1">
    <location>
        <begin position="108"/>
        <end position="132"/>
    </location>
</feature>
<dbReference type="AlphaFoldDB" id="A0A2H5XBC9"/>
<dbReference type="Proteomes" id="UP000236173">
    <property type="component" value="Unassembled WGS sequence"/>
</dbReference>
<name>A0A2H5XBC9_9BACT</name>
<reference evidence="3" key="1">
    <citation type="submission" date="2017-09" db="EMBL/GenBank/DDBJ databases">
        <title>Metaegenomics of thermophilic ammonia-oxidizing enrichment culture.</title>
        <authorList>
            <person name="Kato S."/>
            <person name="Suzuki K."/>
        </authorList>
    </citation>
    <scope>NUCLEOTIDE SEQUENCE [LARGE SCALE GENOMIC DNA]</scope>
</reference>
<evidence type="ECO:0000256" key="1">
    <source>
        <dbReference type="SAM" id="Phobius"/>
    </source>
</evidence>
<keyword evidence="1" id="KW-0472">Membrane</keyword>
<protein>
    <submittedName>
        <fullName evidence="2">Uncharacterized protein</fullName>
    </submittedName>
</protein>
<keyword evidence="1" id="KW-0812">Transmembrane</keyword>
<dbReference type="InterPro" id="IPR013783">
    <property type="entry name" value="Ig-like_fold"/>
</dbReference>
<gene>
    <name evidence="2" type="ORF">HRbin17_01014</name>
</gene>
<proteinExistence type="predicted"/>
<accession>A0A2H5XBC9</accession>
<organism evidence="2 3">
    <name type="scientific">Candidatus Fervidibacter japonicus</name>
    <dbReference type="NCBI Taxonomy" id="2035412"/>
    <lineage>
        <taxon>Bacteria</taxon>
        <taxon>Candidatus Fervidibacterota</taxon>
        <taxon>Candidatus Fervidibacter</taxon>
    </lineage>
</organism>
<sequence>MEQPTKVPAHPSSPPVWRCPECGVIFVPQPTTVRCPQCGENLRKCRYCQYADTATWECTNQRIRFTFGDEFGRYHIPEPDHVWACPENRPALHPTPWQMVLANPLLRALAWGAGTAVVLLLVFRFIVLPLIVGPPVPESALLSLQTAVPSQVMLGDPIHITVTFTNGEQNPLNQWVLVLRGSLVTNAEPPQVTPNPIVPPEFIGDSVRLYFAGLAPQQQMTVNITLQPKEMQRRIYNLEVDAYGYFGAPGQPLAMYRAFVLPTRRFQVQVR</sequence>
<evidence type="ECO:0000313" key="2">
    <source>
        <dbReference type="EMBL" id="GBC98501.1"/>
    </source>
</evidence>
<dbReference type="Gene3D" id="2.60.40.10">
    <property type="entry name" value="Immunoglobulins"/>
    <property type="match status" value="1"/>
</dbReference>
<comment type="caution">
    <text evidence="2">The sequence shown here is derived from an EMBL/GenBank/DDBJ whole genome shotgun (WGS) entry which is preliminary data.</text>
</comment>